<dbReference type="EMBL" id="VSRR010001353">
    <property type="protein sequence ID" value="MPC24624.1"/>
    <property type="molecule type" value="Genomic_DNA"/>
</dbReference>
<accession>A0A5B7DUJ8</accession>
<dbReference type="Proteomes" id="UP000324222">
    <property type="component" value="Unassembled WGS sequence"/>
</dbReference>
<organism evidence="1 2">
    <name type="scientific">Portunus trituberculatus</name>
    <name type="common">Swimming crab</name>
    <name type="synonym">Neptunus trituberculatus</name>
    <dbReference type="NCBI Taxonomy" id="210409"/>
    <lineage>
        <taxon>Eukaryota</taxon>
        <taxon>Metazoa</taxon>
        <taxon>Ecdysozoa</taxon>
        <taxon>Arthropoda</taxon>
        <taxon>Crustacea</taxon>
        <taxon>Multicrustacea</taxon>
        <taxon>Malacostraca</taxon>
        <taxon>Eumalacostraca</taxon>
        <taxon>Eucarida</taxon>
        <taxon>Decapoda</taxon>
        <taxon>Pleocyemata</taxon>
        <taxon>Brachyura</taxon>
        <taxon>Eubrachyura</taxon>
        <taxon>Portunoidea</taxon>
        <taxon>Portunidae</taxon>
        <taxon>Portuninae</taxon>
        <taxon>Portunus</taxon>
    </lineage>
</organism>
<sequence>MSSPPLPFSPPFHSCHVIPFTTSPSLPSFTSSPVGKEVLTPTPPLLTAHLHPSPAAPSKGNKILHGHSYDNSWKCLQCDT</sequence>
<reference evidence="1 2" key="1">
    <citation type="submission" date="2019-05" db="EMBL/GenBank/DDBJ databases">
        <title>Another draft genome of Portunus trituberculatus and its Hox gene families provides insights of decapod evolution.</title>
        <authorList>
            <person name="Jeong J.-H."/>
            <person name="Song I."/>
            <person name="Kim S."/>
            <person name="Choi T."/>
            <person name="Kim D."/>
            <person name="Ryu S."/>
            <person name="Kim W."/>
        </authorList>
    </citation>
    <scope>NUCLEOTIDE SEQUENCE [LARGE SCALE GENOMIC DNA]</scope>
    <source>
        <tissue evidence="1">Muscle</tissue>
    </source>
</reference>
<evidence type="ECO:0000313" key="1">
    <source>
        <dbReference type="EMBL" id="MPC24624.1"/>
    </source>
</evidence>
<name>A0A5B7DUJ8_PORTR</name>
<comment type="caution">
    <text evidence="1">The sequence shown here is derived from an EMBL/GenBank/DDBJ whole genome shotgun (WGS) entry which is preliminary data.</text>
</comment>
<proteinExistence type="predicted"/>
<keyword evidence="2" id="KW-1185">Reference proteome</keyword>
<evidence type="ECO:0000313" key="2">
    <source>
        <dbReference type="Proteomes" id="UP000324222"/>
    </source>
</evidence>
<protein>
    <submittedName>
        <fullName evidence="1">Uncharacterized protein</fullName>
    </submittedName>
</protein>
<dbReference type="AlphaFoldDB" id="A0A5B7DUJ8"/>
<gene>
    <name evidence="1" type="ORF">E2C01_017712</name>
</gene>